<dbReference type="PANTHER" id="PTHR14136">
    <property type="entry name" value="BTB_POZ DOMAIN-CONTAINING PROTEIN KCTD9"/>
    <property type="match status" value="1"/>
</dbReference>
<name>A0ABY6DSJ5_9NEIS</name>
<organism evidence="1 2">
    <name type="scientific">Chitiniphilus purpureus</name>
    <dbReference type="NCBI Taxonomy" id="2981137"/>
    <lineage>
        <taxon>Bacteria</taxon>
        <taxon>Pseudomonadati</taxon>
        <taxon>Pseudomonadota</taxon>
        <taxon>Betaproteobacteria</taxon>
        <taxon>Neisseriales</taxon>
        <taxon>Chitinibacteraceae</taxon>
        <taxon>Chitiniphilus</taxon>
    </lineage>
</organism>
<keyword evidence="2" id="KW-1185">Reference proteome</keyword>
<dbReference type="InterPro" id="IPR051082">
    <property type="entry name" value="Pentapeptide-BTB/POZ_domain"/>
</dbReference>
<evidence type="ECO:0000313" key="2">
    <source>
        <dbReference type="Proteomes" id="UP001061302"/>
    </source>
</evidence>
<dbReference type="EMBL" id="CP106753">
    <property type="protein sequence ID" value="UXY17349.1"/>
    <property type="molecule type" value="Genomic_DNA"/>
</dbReference>
<reference evidence="1" key="1">
    <citation type="submission" date="2022-10" db="EMBL/GenBank/DDBJ databases">
        <title>Chitiniphilus purpureus sp. nov., a novel chitin-degrading bacterium isolated from crawfish pond sediment.</title>
        <authorList>
            <person name="Li K."/>
        </authorList>
    </citation>
    <scope>NUCLEOTIDE SEQUENCE</scope>
    <source>
        <strain evidence="1">CD1</strain>
    </source>
</reference>
<gene>
    <name evidence="1" type="ORF">N8I74_00415</name>
</gene>
<evidence type="ECO:0000313" key="1">
    <source>
        <dbReference type="EMBL" id="UXY17349.1"/>
    </source>
</evidence>
<dbReference type="PANTHER" id="PTHR14136:SF17">
    <property type="entry name" value="BTB_POZ DOMAIN-CONTAINING PROTEIN KCTD9"/>
    <property type="match status" value="1"/>
</dbReference>
<proteinExistence type="predicted"/>
<dbReference type="Proteomes" id="UP001061302">
    <property type="component" value="Chromosome"/>
</dbReference>
<dbReference type="InterPro" id="IPR001646">
    <property type="entry name" value="5peptide_repeat"/>
</dbReference>
<dbReference type="SUPFAM" id="SSF141571">
    <property type="entry name" value="Pentapeptide repeat-like"/>
    <property type="match status" value="1"/>
</dbReference>
<dbReference type="RefSeq" id="WP_263126783.1">
    <property type="nucleotide sequence ID" value="NZ_CP106753.1"/>
</dbReference>
<protein>
    <submittedName>
        <fullName evidence="1">Pentapeptide repeat-containing protein</fullName>
    </submittedName>
</protein>
<sequence>MFNIETQSYIDINLDDLSSTHLHRILFEGMDLNGLQMNDASFIGCFFGGCHAVGTNFSKSKLNVSSFVKSDLRKAKFDNASLRGCDFFLANLEGASFIGADIEGANFEGANLQDAKF</sequence>
<dbReference type="Gene3D" id="2.160.20.80">
    <property type="entry name" value="E3 ubiquitin-protein ligase SopA"/>
    <property type="match status" value="1"/>
</dbReference>
<accession>A0ABY6DSJ5</accession>
<dbReference type="Pfam" id="PF13599">
    <property type="entry name" value="Pentapeptide_4"/>
    <property type="match status" value="1"/>
</dbReference>